<protein>
    <submittedName>
        <fullName evidence="1">Carboxypeptidase regulatory-like domain-containing protein</fullName>
    </submittedName>
</protein>
<dbReference type="Proteomes" id="UP000295164">
    <property type="component" value="Unassembled WGS sequence"/>
</dbReference>
<dbReference type="InterPro" id="IPR013784">
    <property type="entry name" value="Carb-bd-like_fold"/>
</dbReference>
<reference evidence="1 2" key="1">
    <citation type="submission" date="2019-03" db="EMBL/GenBank/DDBJ databases">
        <authorList>
            <person name="Kim M.K.M."/>
        </authorList>
    </citation>
    <scope>NUCLEOTIDE SEQUENCE [LARGE SCALE GENOMIC DNA]</scope>
    <source>
        <strain evidence="1 2">17J68-15</strain>
    </source>
</reference>
<name>A0A4V2WN88_9BACT</name>
<comment type="caution">
    <text evidence="1">The sequence shown here is derived from an EMBL/GenBank/DDBJ whole genome shotgun (WGS) entry which is preliminary data.</text>
</comment>
<dbReference type="AlphaFoldDB" id="A0A4V2WN88"/>
<dbReference type="GO" id="GO:0004180">
    <property type="term" value="F:carboxypeptidase activity"/>
    <property type="evidence" value="ECO:0007669"/>
    <property type="project" value="UniProtKB-KW"/>
</dbReference>
<evidence type="ECO:0000313" key="1">
    <source>
        <dbReference type="EMBL" id="TCZ74552.1"/>
    </source>
</evidence>
<gene>
    <name evidence="1" type="ORF">E0486_02695</name>
</gene>
<proteinExistence type="predicted"/>
<organism evidence="1 2">
    <name type="scientific">Flaviaesturariibacter aridisoli</name>
    <dbReference type="NCBI Taxonomy" id="2545761"/>
    <lineage>
        <taxon>Bacteria</taxon>
        <taxon>Pseudomonadati</taxon>
        <taxon>Bacteroidota</taxon>
        <taxon>Chitinophagia</taxon>
        <taxon>Chitinophagales</taxon>
        <taxon>Chitinophagaceae</taxon>
        <taxon>Flaviaestuariibacter</taxon>
    </lineage>
</organism>
<dbReference type="Pfam" id="PF13620">
    <property type="entry name" value="CarboxypepD_reg"/>
    <property type="match status" value="1"/>
</dbReference>
<dbReference type="Gene3D" id="2.60.40.1120">
    <property type="entry name" value="Carboxypeptidase-like, regulatory domain"/>
    <property type="match status" value="1"/>
</dbReference>
<keyword evidence="1" id="KW-0378">Hydrolase</keyword>
<dbReference type="OrthoDB" id="1113840at2"/>
<dbReference type="EMBL" id="SKFH01000002">
    <property type="protein sequence ID" value="TCZ74552.1"/>
    <property type="molecule type" value="Genomic_DNA"/>
</dbReference>
<dbReference type="GO" id="GO:0030246">
    <property type="term" value="F:carbohydrate binding"/>
    <property type="evidence" value="ECO:0007669"/>
    <property type="project" value="InterPro"/>
</dbReference>
<sequence length="297" mass="32643">MFMNKDELAQVKTHGVTYEFLKATEATIRTVARLLEATGEYRLMQQQLAEVRDELAGSGGGDSLTKAGNRKTVHTFHLQVASAVAAWANGKKDPVLEQQMHVTESKLKAIREADLAPASRAVLEAARTRLANLADYGISSDLLDAFDTAIKTFEKAIPAPRKTQAQRRQLEAKAEARLEALNDFARKQLDKLMVPFKTSHPDFYAGYQRSRTIVDAATRGTALRVQVRDARTDAPIAGAKLILGSLEVETDAQGRFTLKDIEPGTHTVKIGKQGYGERMVEGVEVKVGKVRSLKITL</sequence>
<keyword evidence="2" id="KW-1185">Reference proteome</keyword>
<dbReference type="SUPFAM" id="SSF49452">
    <property type="entry name" value="Starch-binding domain-like"/>
    <property type="match status" value="1"/>
</dbReference>
<evidence type="ECO:0000313" key="2">
    <source>
        <dbReference type="Proteomes" id="UP000295164"/>
    </source>
</evidence>
<accession>A0A4V2WN88</accession>
<keyword evidence="1" id="KW-0645">Protease</keyword>
<keyword evidence="1" id="KW-0121">Carboxypeptidase</keyword>